<gene>
    <name evidence="1" type="ORF">RRG08_052814</name>
</gene>
<organism evidence="1 2">
    <name type="scientific">Elysia crispata</name>
    <name type="common">lettuce slug</name>
    <dbReference type="NCBI Taxonomy" id="231223"/>
    <lineage>
        <taxon>Eukaryota</taxon>
        <taxon>Metazoa</taxon>
        <taxon>Spiralia</taxon>
        <taxon>Lophotrochozoa</taxon>
        <taxon>Mollusca</taxon>
        <taxon>Gastropoda</taxon>
        <taxon>Heterobranchia</taxon>
        <taxon>Euthyneura</taxon>
        <taxon>Panpulmonata</taxon>
        <taxon>Sacoglossa</taxon>
        <taxon>Placobranchoidea</taxon>
        <taxon>Plakobranchidae</taxon>
        <taxon>Elysia</taxon>
    </lineage>
</organism>
<accession>A0AAE1EAL6</accession>
<dbReference type="EMBL" id="JAWDGP010000459">
    <property type="protein sequence ID" value="KAK3800431.1"/>
    <property type="molecule type" value="Genomic_DNA"/>
</dbReference>
<keyword evidence="2" id="KW-1185">Reference proteome</keyword>
<dbReference type="Proteomes" id="UP001283361">
    <property type="component" value="Unassembled WGS sequence"/>
</dbReference>
<protein>
    <submittedName>
        <fullName evidence="1">Uncharacterized protein</fullName>
    </submittedName>
</protein>
<sequence length="280" mass="32372">MHGSNVSHRFMVLDRWAIITHTQGGKMETISYDAWLKRFAPLQGFGSLGYHHTYRGWEDGNYLLRCMTQTFRTAPRFWIVGLSSHIQRVGRWKLSLTMHGSNVSHRSMVWVVGLSSDIQRVGRWKLSLTMHDSNVSHHSKVLDRWAIITHTEGGKMETISCDAWLKRFAPLQGFGSLGYHQTYRGWEDGNYLLRCMTQTFRTAPRFWIVGLSSHIQRVGRWKLSLSMHGSNVSHRTKVLDRWAIITHTEGGKMETISCRGREDNIRGLRTQIPKPEIIII</sequence>
<comment type="caution">
    <text evidence="1">The sequence shown here is derived from an EMBL/GenBank/DDBJ whole genome shotgun (WGS) entry which is preliminary data.</text>
</comment>
<evidence type="ECO:0000313" key="2">
    <source>
        <dbReference type="Proteomes" id="UP001283361"/>
    </source>
</evidence>
<dbReference type="AlphaFoldDB" id="A0AAE1EAL6"/>
<evidence type="ECO:0000313" key="1">
    <source>
        <dbReference type="EMBL" id="KAK3800431.1"/>
    </source>
</evidence>
<proteinExistence type="predicted"/>
<reference evidence="1" key="1">
    <citation type="journal article" date="2023" name="G3 (Bethesda)">
        <title>A reference genome for the long-term kleptoplast-retaining sea slug Elysia crispata morphotype clarki.</title>
        <authorList>
            <person name="Eastman K.E."/>
            <person name="Pendleton A.L."/>
            <person name="Shaikh M.A."/>
            <person name="Suttiyut T."/>
            <person name="Ogas R."/>
            <person name="Tomko P."/>
            <person name="Gavelis G."/>
            <person name="Widhalm J.R."/>
            <person name="Wisecaver J.H."/>
        </authorList>
    </citation>
    <scope>NUCLEOTIDE SEQUENCE</scope>
    <source>
        <strain evidence="1">ECLA1</strain>
    </source>
</reference>
<name>A0AAE1EAL6_9GAST</name>